<feature type="compositionally biased region" description="Basic and acidic residues" evidence="1">
    <location>
        <begin position="62"/>
        <end position="71"/>
    </location>
</feature>
<evidence type="ECO:0000313" key="6">
    <source>
        <dbReference type="Proteomes" id="UP000180166"/>
    </source>
</evidence>
<feature type="transmembrane region" description="Helical" evidence="2">
    <location>
        <begin position="20"/>
        <end position="40"/>
    </location>
</feature>
<dbReference type="GO" id="GO:0004742">
    <property type="term" value="F:dihydrolipoyllysine-residue acetyltransferase activity"/>
    <property type="evidence" value="ECO:0007669"/>
    <property type="project" value="UniProtKB-EC"/>
</dbReference>
<evidence type="ECO:0000313" key="3">
    <source>
        <dbReference type="EMBL" id="APB01162.1"/>
    </source>
</evidence>
<feature type="compositionally biased region" description="Low complexity" evidence="1">
    <location>
        <begin position="74"/>
        <end position="85"/>
    </location>
</feature>
<dbReference type="EMBL" id="CP017839">
    <property type="protein sequence ID" value="APB01162.1"/>
    <property type="molecule type" value="Genomic_DNA"/>
</dbReference>
<dbReference type="GeneID" id="93372924"/>
<proteinExistence type="predicted"/>
<protein>
    <submittedName>
        <fullName evidence="3">Dihydrolipoyllysine-residue acetyltransferase</fullName>
        <ecNumber evidence="3">2.3.1.12</ecNumber>
    </submittedName>
</protein>
<keyword evidence="3" id="KW-0808">Transferase</keyword>
<reference evidence="3 6" key="3">
    <citation type="submission" date="2016-10" db="EMBL/GenBank/DDBJ databases">
        <title>Genome sequence of Nocardia seriolae strain EM150506, isolated from Anguila japonica.</title>
        <authorList>
            <person name="Han H.-J."/>
        </authorList>
    </citation>
    <scope>NUCLEOTIDE SEQUENCE [LARGE SCALE GENOMIC DNA]</scope>
    <source>
        <strain evidence="3 6">EM150506</strain>
    </source>
</reference>
<keyword evidence="3" id="KW-0012">Acyltransferase</keyword>
<dbReference type="EMBL" id="BBYQ01000024">
    <property type="protein sequence ID" value="GAP27886.1"/>
    <property type="molecule type" value="Genomic_DNA"/>
</dbReference>
<keyword evidence="2" id="KW-0472">Membrane</keyword>
<dbReference type="Proteomes" id="UP000037179">
    <property type="component" value="Unassembled WGS sequence"/>
</dbReference>
<keyword evidence="5" id="KW-1185">Reference proteome</keyword>
<evidence type="ECO:0000313" key="5">
    <source>
        <dbReference type="Proteomes" id="UP000037179"/>
    </source>
</evidence>
<feature type="compositionally biased region" description="Pro residues" evidence="1">
    <location>
        <begin position="86"/>
        <end position="102"/>
    </location>
</feature>
<reference evidence="5" key="1">
    <citation type="submission" date="2015-07" db="EMBL/GenBank/DDBJ databases">
        <title>Nocardia seriolae U-1 whole genome shotgun sequence.</title>
        <authorList>
            <person name="Imajoh M."/>
            <person name="Fukumoto Y."/>
            <person name="Sukeda M."/>
            <person name="Yamane J."/>
            <person name="Yamasaki K."/>
            <person name="Shimizu M."/>
            <person name="Ohnishi K."/>
            <person name="Oshima S."/>
        </authorList>
    </citation>
    <scope>NUCLEOTIDE SEQUENCE [LARGE SCALE GENOMIC DNA]</scope>
    <source>
        <strain evidence="5">U-1</strain>
    </source>
</reference>
<evidence type="ECO:0000256" key="2">
    <source>
        <dbReference type="SAM" id="Phobius"/>
    </source>
</evidence>
<keyword evidence="2" id="KW-1133">Transmembrane helix</keyword>
<organism evidence="3 6">
    <name type="scientific">Nocardia seriolae</name>
    <dbReference type="NCBI Taxonomy" id="37332"/>
    <lineage>
        <taxon>Bacteria</taxon>
        <taxon>Bacillati</taxon>
        <taxon>Actinomycetota</taxon>
        <taxon>Actinomycetes</taxon>
        <taxon>Mycobacteriales</taxon>
        <taxon>Nocardiaceae</taxon>
        <taxon>Nocardia</taxon>
    </lineage>
</organism>
<dbReference type="AlphaFoldDB" id="A0A0B8N7J4"/>
<evidence type="ECO:0000313" key="4">
    <source>
        <dbReference type="EMBL" id="GAP27886.1"/>
    </source>
</evidence>
<keyword evidence="2" id="KW-0812">Transmembrane</keyword>
<reference evidence="4 5" key="2">
    <citation type="journal article" date="2016" name="Genome Announc.">
        <title>Draft Genome Sequence of Erythromycin- and Oxytetracycline-Sensitive Nocardia seriolae Strain U-1 (NBRC 110359).</title>
        <authorList>
            <person name="Imajoh M."/>
            <person name="Sukeda M."/>
            <person name="Shimizu M."/>
            <person name="Yamane J."/>
            <person name="Ohnishi K."/>
            <person name="Oshima S."/>
        </authorList>
    </citation>
    <scope>NUCLEOTIDE SEQUENCE [LARGE SCALE GENOMIC DNA]</scope>
    <source>
        <strain evidence="4 5">U-1</strain>
    </source>
</reference>
<dbReference type="RefSeq" id="WP_033086784.1">
    <property type="nucleotide sequence ID" value="NZ_AP017900.1"/>
</dbReference>
<dbReference type="Proteomes" id="UP000180166">
    <property type="component" value="Chromosome"/>
</dbReference>
<evidence type="ECO:0000256" key="1">
    <source>
        <dbReference type="SAM" id="MobiDB-lite"/>
    </source>
</evidence>
<dbReference type="KEGG" id="nsr:NS506_07137"/>
<feature type="region of interest" description="Disordered" evidence="1">
    <location>
        <begin position="60"/>
        <end position="151"/>
    </location>
</feature>
<feature type="compositionally biased region" description="Pro residues" evidence="1">
    <location>
        <begin position="128"/>
        <end position="137"/>
    </location>
</feature>
<dbReference type="EC" id="2.3.1.12" evidence="3"/>
<accession>A0A0B8N7J4</accession>
<name>A0A0B8N7J4_9NOCA</name>
<gene>
    <name evidence="3" type="ORF">NS506_07137</name>
    <name evidence="4" type="ORF">NSK11_contig00024-0051</name>
</gene>
<sequence length="151" mass="15000">MLGTVDEIQRDPGDLDPRRLALVVLVAALMTTGVGAGMLLTGSGDRPVADGSIVNVVRPRHDHAVPGRRPPDVAPAEQLPAAPAANPAPPAAAVPPPAPVAPHPVDIPIVIGPEPAVPIDVPAAQPASAPPDVPPPSDLAAPQDDSAPAVG</sequence>